<accession>A0A1H3LF69</accession>
<dbReference type="Proteomes" id="UP000183417">
    <property type="component" value="Unassembled WGS sequence"/>
</dbReference>
<dbReference type="InterPro" id="IPR036271">
    <property type="entry name" value="Tet_transcr_reg_TetR-rel_C_sf"/>
</dbReference>
<protein>
    <submittedName>
        <fullName evidence="6">Transcriptional regulator, TetR family</fullName>
    </submittedName>
</protein>
<reference evidence="6 7" key="1">
    <citation type="submission" date="2016-10" db="EMBL/GenBank/DDBJ databases">
        <authorList>
            <person name="de Groot N.N."/>
        </authorList>
    </citation>
    <scope>NUCLEOTIDE SEQUENCE [LARGE SCALE GENOMIC DNA]</scope>
    <source>
        <strain evidence="6 7">LMG 24775</strain>
    </source>
</reference>
<keyword evidence="1" id="KW-0805">Transcription regulation</keyword>
<evidence type="ECO:0000256" key="1">
    <source>
        <dbReference type="ARBA" id="ARBA00023015"/>
    </source>
</evidence>
<keyword evidence="3" id="KW-0804">Transcription</keyword>
<dbReference type="GO" id="GO:0000976">
    <property type="term" value="F:transcription cis-regulatory region binding"/>
    <property type="evidence" value="ECO:0007669"/>
    <property type="project" value="TreeGrafter"/>
</dbReference>
<dbReference type="EMBL" id="FNPE01000006">
    <property type="protein sequence ID" value="SDY63082.1"/>
    <property type="molecule type" value="Genomic_DNA"/>
</dbReference>
<proteinExistence type="predicted"/>
<dbReference type="Pfam" id="PF00440">
    <property type="entry name" value="TetR_N"/>
    <property type="match status" value="1"/>
</dbReference>
<evidence type="ECO:0000259" key="5">
    <source>
        <dbReference type="PROSITE" id="PS50977"/>
    </source>
</evidence>
<evidence type="ECO:0000313" key="6">
    <source>
        <dbReference type="EMBL" id="SDY63082.1"/>
    </source>
</evidence>
<dbReference type="RefSeq" id="WP_074921523.1">
    <property type="nucleotide sequence ID" value="NZ_CP141274.1"/>
</dbReference>
<dbReference type="SUPFAM" id="SSF48498">
    <property type="entry name" value="Tetracyclin repressor-like, C-terminal domain"/>
    <property type="match status" value="1"/>
</dbReference>
<name>A0A1H3LF69_9BURK</name>
<gene>
    <name evidence="6" type="ORF">SAMN05421547_106175</name>
</gene>
<evidence type="ECO:0000256" key="2">
    <source>
        <dbReference type="ARBA" id="ARBA00023125"/>
    </source>
</evidence>
<dbReference type="GeneID" id="94690294"/>
<dbReference type="GO" id="GO:0003700">
    <property type="term" value="F:DNA-binding transcription factor activity"/>
    <property type="evidence" value="ECO:0007669"/>
    <property type="project" value="TreeGrafter"/>
</dbReference>
<dbReference type="InterPro" id="IPR041478">
    <property type="entry name" value="TetR_C_27"/>
</dbReference>
<dbReference type="PRINTS" id="PR00455">
    <property type="entry name" value="HTHTETR"/>
</dbReference>
<dbReference type="AlphaFoldDB" id="A0A1H3LF69"/>
<keyword evidence="2 4" id="KW-0238">DNA-binding</keyword>
<sequence length="205" mass="23139">MSTTNVYPTSARGPVEHDVRQQIVTAAKEHFSRYGYEKTTVSDLAKAIGFSKAYIYKFFESKQVIGEMICSNCLMEMEAEIRQAVASTDAPPQQLRRLFKAIVAATLRLFSEDRKLYEIAISASAERWQAAQAYEERMHQLLLQVLDAGRQRGDFERKTPLDETGRAIFLVMLPYLNPVMLQHSLDHADEAPAQLAGLVLRSLSP</sequence>
<feature type="DNA-binding region" description="H-T-H motif" evidence="4">
    <location>
        <begin position="40"/>
        <end position="59"/>
    </location>
</feature>
<dbReference type="PROSITE" id="PS50977">
    <property type="entry name" value="HTH_TETR_2"/>
    <property type="match status" value="1"/>
</dbReference>
<feature type="domain" description="HTH tetR-type" evidence="5">
    <location>
        <begin position="17"/>
        <end position="77"/>
    </location>
</feature>
<dbReference type="SUPFAM" id="SSF46689">
    <property type="entry name" value="Homeodomain-like"/>
    <property type="match status" value="1"/>
</dbReference>
<evidence type="ECO:0000256" key="4">
    <source>
        <dbReference type="PROSITE-ProRule" id="PRU00335"/>
    </source>
</evidence>
<dbReference type="InterPro" id="IPR009057">
    <property type="entry name" value="Homeodomain-like_sf"/>
</dbReference>
<evidence type="ECO:0000256" key="3">
    <source>
        <dbReference type="ARBA" id="ARBA00023163"/>
    </source>
</evidence>
<dbReference type="PANTHER" id="PTHR30055">
    <property type="entry name" value="HTH-TYPE TRANSCRIPTIONAL REGULATOR RUTR"/>
    <property type="match status" value="1"/>
</dbReference>
<evidence type="ECO:0000313" key="7">
    <source>
        <dbReference type="Proteomes" id="UP000183417"/>
    </source>
</evidence>
<organism evidence="6 7">
    <name type="scientific">Delftia lacustris</name>
    <dbReference type="NCBI Taxonomy" id="558537"/>
    <lineage>
        <taxon>Bacteria</taxon>
        <taxon>Pseudomonadati</taxon>
        <taxon>Pseudomonadota</taxon>
        <taxon>Betaproteobacteria</taxon>
        <taxon>Burkholderiales</taxon>
        <taxon>Comamonadaceae</taxon>
        <taxon>Delftia</taxon>
    </lineage>
</organism>
<dbReference type="Pfam" id="PF17935">
    <property type="entry name" value="TetR_C_27"/>
    <property type="match status" value="1"/>
</dbReference>
<dbReference type="PANTHER" id="PTHR30055:SF234">
    <property type="entry name" value="HTH-TYPE TRANSCRIPTIONAL REGULATOR BETI"/>
    <property type="match status" value="1"/>
</dbReference>
<dbReference type="Gene3D" id="1.10.357.10">
    <property type="entry name" value="Tetracycline Repressor, domain 2"/>
    <property type="match status" value="1"/>
</dbReference>
<dbReference type="InterPro" id="IPR050109">
    <property type="entry name" value="HTH-type_TetR-like_transc_reg"/>
</dbReference>
<dbReference type="InterPro" id="IPR001647">
    <property type="entry name" value="HTH_TetR"/>
</dbReference>